<dbReference type="RefSeq" id="WP_121586565.1">
    <property type="nucleotide sequence ID" value="NZ_RCHT01000007.1"/>
</dbReference>
<feature type="signal peptide" evidence="2">
    <location>
        <begin position="1"/>
        <end position="23"/>
    </location>
</feature>
<feature type="chain" id="PRO_5038721221" evidence="2">
    <location>
        <begin position="24"/>
        <end position="523"/>
    </location>
</feature>
<feature type="region of interest" description="Disordered" evidence="1">
    <location>
        <begin position="24"/>
        <end position="45"/>
    </location>
</feature>
<dbReference type="Proteomes" id="UP000276301">
    <property type="component" value="Unassembled WGS sequence"/>
</dbReference>
<keyword evidence="2" id="KW-0732">Signal</keyword>
<evidence type="ECO:0000256" key="1">
    <source>
        <dbReference type="SAM" id="MobiDB-lite"/>
    </source>
</evidence>
<name>A0A498CZ64_9FIRM</name>
<dbReference type="InterPro" id="IPR006059">
    <property type="entry name" value="SBP"/>
</dbReference>
<dbReference type="InterPro" id="IPR050490">
    <property type="entry name" value="Bact_solute-bd_prot1"/>
</dbReference>
<feature type="compositionally biased region" description="Low complexity" evidence="1">
    <location>
        <begin position="31"/>
        <end position="45"/>
    </location>
</feature>
<dbReference type="PANTHER" id="PTHR43649">
    <property type="entry name" value="ARABINOSE-BINDING PROTEIN-RELATED"/>
    <property type="match status" value="1"/>
</dbReference>
<protein>
    <submittedName>
        <fullName evidence="3">Extracellular solute-binding protein</fullName>
    </submittedName>
</protein>
<evidence type="ECO:0000313" key="4">
    <source>
        <dbReference type="Proteomes" id="UP000276301"/>
    </source>
</evidence>
<proteinExistence type="predicted"/>
<dbReference type="AlphaFoldDB" id="A0A498CZ64"/>
<accession>A0A498CZ64</accession>
<comment type="caution">
    <text evidence="3">The sequence shown here is derived from an EMBL/GenBank/DDBJ whole genome shotgun (WGS) entry which is preliminary data.</text>
</comment>
<dbReference type="Pfam" id="PF01547">
    <property type="entry name" value="SBP_bac_1"/>
    <property type="match status" value="1"/>
</dbReference>
<dbReference type="SUPFAM" id="SSF53850">
    <property type="entry name" value="Periplasmic binding protein-like II"/>
    <property type="match status" value="1"/>
</dbReference>
<dbReference type="PANTHER" id="PTHR43649:SF12">
    <property type="entry name" value="DIACETYLCHITOBIOSE BINDING PROTEIN DASA"/>
    <property type="match status" value="1"/>
</dbReference>
<reference evidence="3 4" key="1">
    <citation type="submission" date="2018-10" db="EMBL/GenBank/DDBJ databases">
        <title>Anaerotruncus faecis sp. nov., isolated from human feces.</title>
        <authorList>
            <person name="Wang Y.-J."/>
        </authorList>
    </citation>
    <scope>NUCLEOTIDE SEQUENCE [LARGE SCALE GENOMIC DNA]</scope>
    <source>
        <strain evidence="3 4">22A2-44</strain>
    </source>
</reference>
<dbReference type="EMBL" id="RCHT01000007">
    <property type="protein sequence ID" value="RLL12063.1"/>
    <property type="molecule type" value="Genomic_DNA"/>
</dbReference>
<evidence type="ECO:0000313" key="3">
    <source>
        <dbReference type="EMBL" id="RLL12063.1"/>
    </source>
</evidence>
<organism evidence="3 4">
    <name type="scientific">Anaerotruncus massiliensis</name>
    <name type="common">ex Liu et al. 2021</name>
    <dbReference type="NCBI Taxonomy" id="2321404"/>
    <lineage>
        <taxon>Bacteria</taxon>
        <taxon>Bacillati</taxon>
        <taxon>Bacillota</taxon>
        <taxon>Clostridia</taxon>
        <taxon>Eubacteriales</taxon>
        <taxon>Oscillospiraceae</taxon>
        <taxon>Anaerotruncus</taxon>
    </lineage>
</organism>
<dbReference type="PROSITE" id="PS51257">
    <property type="entry name" value="PROKAR_LIPOPROTEIN"/>
    <property type="match status" value="1"/>
</dbReference>
<gene>
    <name evidence="3" type="ORF">D4A47_05900</name>
</gene>
<keyword evidence="4" id="KW-1185">Reference proteome</keyword>
<evidence type="ECO:0000256" key="2">
    <source>
        <dbReference type="SAM" id="SignalP"/>
    </source>
</evidence>
<sequence length="523" mass="57844">MKRRILAAAIAAMMLAGSLTGCGGDSPAPAPDEGSAAPGAPAEEGAQSPVKIVVYNNSGSIAGAGSEAGADPAIMEQIHQWMLENTGYDVQVIVPPAGNETEKLNLLLAGGDQVDLFWGDWSEYASKKVIVPINSYLDGKGQDIVKAWPEEAWKAMTDKEGNIYGVPRSTPNLGNPTWIRTDWLEKENLEMPKTIDELDNVLRTFKENGTGGEGTIPLLADIAGKHSSKGLHNSFLGAFTEYGYSNWLDPTDNKIKPAELQPGFKDFLAKMNEWYTKGYMYPEFASLSKDKIREIVKQGKVGSAAVWYSNITLSLYDLQKTFPEANYDYQHDGLEGPSGKAETAMPASTTGALISAKCEHPEAVIDMLNFIYSDPANHMVTWYGPEGMFWKWKDKDARVYETIGEKTGYYAEYAFAIGLPMETAVSGDNPQQARHQEYLTNEHTDLKRGKIPFDSGIVYDPAVIKSRVPGASDISRMLEEETINFIMGTRPIEEYDQFVQELYDAGMQDWIDAYTEMYFEQVK</sequence>
<dbReference type="Gene3D" id="3.40.190.10">
    <property type="entry name" value="Periplasmic binding protein-like II"/>
    <property type="match status" value="2"/>
</dbReference>